<feature type="domain" description="Response regulatory" evidence="2">
    <location>
        <begin position="2"/>
        <end position="114"/>
    </location>
</feature>
<dbReference type="Pfam" id="PF00072">
    <property type="entry name" value="Response_reg"/>
    <property type="match status" value="1"/>
</dbReference>
<dbReference type="Pfam" id="PF04397">
    <property type="entry name" value="LytTR"/>
    <property type="match status" value="1"/>
</dbReference>
<evidence type="ECO:0000313" key="5">
    <source>
        <dbReference type="Proteomes" id="UP001179361"/>
    </source>
</evidence>
<dbReference type="SMART" id="SM00850">
    <property type="entry name" value="LytTR"/>
    <property type="match status" value="1"/>
</dbReference>
<dbReference type="PANTHER" id="PTHR37299:SF1">
    <property type="entry name" value="STAGE 0 SPORULATION PROTEIN A HOMOLOG"/>
    <property type="match status" value="1"/>
</dbReference>
<dbReference type="PROSITE" id="PS50110">
    <property type="entry name" value="RESPONSE_REGULATORY"/>
    <property type="match status" value="1"/>
</dbReference>
<accession>A0ABS8QAX7</accession>
<dbReference type="RefSeq" id="WP_231059968.1">
    <property type="nucleotide sequence ID" value="NZ_JAJNOC010000008.1"/>
</dbReference>
<protein>
    <submittedName>
        <fullName evidence="4">Response regulator</fullName>
    </submittedName>
</protein>
<dbReference type="SUPFAM" id="SSF52172">
    <property type="entry name" value="CheY-like"/>
    <property type="match status" value="1"/>
</dbReference>
<evidence type="ECO:0000313" key="4">
    <source>
        <dbReference type="EMBL" id="MCD2518688.1"/>
    </source>
</evidence>
<name>A0ABS8QAX7_9BURK</name>
<proteinExistence type="predicted"/>
<dbReference type="Gene3D" id="3.40.50.2300">
    <property type="match status" value="1"/>
</dbReference>
<comment type="caution">
    <text evidence="4">The sequence shown here is derived from an EMBL/GenBank/DDBJ whole genome shotgun (WGS) entry which is preliminary data.</text>
</comment>
<dbReference type="InterPro" id="IPR007492">
    <property type="entry name" value="LytTR_DNA-bd_dom"/>
</dbReference>
<evidence type="ECO:0000259" key="3">
    <source>
        <dbReference type="PROSITE" id="PS50930"/>
    </source>
</evidence>
<reference evidence="4" key="1">
    <citation type="submission" date="2021-11" db="EMBL/GenBank/DDBJ databases">
        <title>The complete genome of Massilia sp sp. G4R7.</title>
        <authorList>
            <person name="Liu L."/>
            <person name="Yue J."/>
            <person name="Yuan J."/>
            <person name="Yang F."/>
            <person name="Li L."/>
        </authorList>
    </citation>
    <scope>NUCLEOTIDE SEQUENCE</scope>
    <source>
        <strain evidence="4">G4R7</strain>
    </source>
</reference>
<feature type="domain" description="HTH LytTR-type" evidence="3">
    <location>
        <begin position="136"/>
        <end position="238"/>
    </location>
</feature>
<dbReference type="PANTHER" id="PTHR37299">
    <property type="entry name" value="TRANSCRIPTIONAL REGULATOR-RELATED"/>
    <property type="match status" value="1"/>
</dbReference>
<dbReference type="SMART" id="SM00448">
    <property type="entry name" value="REC"/>
    <property type="match status" value="1"/>
</dbReference>
<organism evidence="4 5">
    <name type="scientific">Massilia phyllostachyos</name>
    <dbReference type="NCBI Taxonomy" id="2898585"/>
    <lineage>
        <taxon>Bacteria</taxon>
        <taxon>Pseudomonadati</taxon>
        <taxon>Pseudomonadota</taxon>
        <taxon>Betaproteobacteria</taxon>
        <taxon>Burkholderiales</taxon>
        <taxon>Oxalobacteraceae</taxon>
        <taxon>Telluria group</taxon>
        <taxon>Massilia</taxon>
    </lineage>
</organism>
<dbReference type="PROSITE" id="PS50930">
    <property type="entry name" value="HTH_LYTTR"/>
    <property type="match status" value="1"/>
</dbReference>
<dbReference type="Gene3D" id="2.40.50.1020">
    <property type="entry name" value="LytTr DNA-binding domain"/>
    <property type="match status" value="1"/>
</dbReference>
<keyword evidence="1" id="KW-0597">Phosphoprotein</keyword>
<evidence type="ECO:0000256" key="1">
    <source>
        <dbReference type="PROSITE-ProRule" id="PRU00169"/>
    </source>
</evidence>
<sequence>MRILIVDDERPARDRLRRMLALEPGIDAIHEAADAHEALRCLPEVQPDALLLDIEMPELSGIELAASLPEPAPLVVFVTAYDEYALRAFDANAIDYLLKPFDQARLRRALDRLRERLASRTLGKTAAAAGLPPRQLLVTERGATRVVQVEDIEWLETADNYVVLHTAQGAPLLRQTLSGLLEQLGGSFVRCHRRAAVRVKAVARIVPLEKGDCELVLRSGAITPCSRQYRTVLMAALD</sequence>
<keyword evidence="5" id="KW-1185">Reference proteome</keyword>
<dbReference type="InterPro" id="IPR046947">
    <property type="entry name" value="LytR-like"/>
</dbReference>
<dbReference type="EMBL" id="JAJNOC010000008">
    <property type="protein sequence ID" value="MCD2518688.1"/>
    <property type="molecule type" value="Genomic_DNA"/>
</dbReference>
<dbReference type="InterPro" id="IPR011006">
    <property type="entry name" value="CheY-like_superfamily"/>
</dbReference>
<dbReference type="Proteomes" id="UP001179361">
    <property type="component" value="Unassembled WGS sequence"/>
</dbReference>
<evidence type="ECO:0000259" key="2">
    <source>
        <dbReference type="PROSITE" id="PS50110"/>
    </source>
</evidence>
<dbReference type="InterPro" id="IPR001789">
    <property type="entry name" value="Sig_transdc_resp-reg_receiver"/>
</dbReference>
<gene>
    <name evidence="4" type="ORF">LQ564_20530</name>
</gene>
<feature type="modified residue" description="4-aspartylphosphate" evidence="1">
    <location>
        <position position="53"/>
    </location>
</feature>